<reference evidence="2 3" key="1">
    <citation type="journal article" date="2018" name="J. Allergy Clin. Immunol.">
        <title>High-quality assembly of Dermatophagoides pteronyssinus genome and transcriptome reveals a wide range of novel allergens.</title>
        <authorList>
            <person name="Liu X.Y."/>
            <person name="Yang K.Y."/>
            <person name="Wang M.Q."/>
            <person name="Kwok J.S."/>
            <person name="Zeng X."/>
            <person name="Yang Z."/>
            <person name="Xiao X.J."/>
            <person name="Lau C.P."/>
            <person name="Li Y."/>
            <person name="Huang Z.M."/>
            <person name="Ba J.G."/>
            <person name="Yim A.K."/>
            <person name="Ouyang C.Y."/>
            <person name="Ngai S.M."/>
            <person name="Chan T.F."/>
            <person name="Leung E.L."/>
            <person name="Liu L."/>
            <person name="Liu Z.G."/>
            <person name="Tsui S.K."/>
        </authorList>
    </citation>
    <scope>NUCLEOTIDE SEQUENCE [LARGE SCALE GENOMIC DNA]</scope>
    <source>
        <strain evidence="2">Derp</strain>
    </source>
</reference>
<sequence length="88" mass="10559">MREKKKLSSSSLIDTATIGREKEKKKIGPNGTALKIVIPKIHDDVSITYIHRKREKNPMKRKSSRIIREEQMKHWDIFYYRHQKTLRL</sequence>
<dbReference type="EMBL" id="NJHN03000041">
    <property type="protein sequence ID" value="KAH9421446.1"/>
    <property type="molecule type" value="Genomic_DNA"/>
</dbReference>
<dbReference type="Proteomes" id="UP000887458">
    <property type="component" value="Unassembled WGS sequence"/>
</dbReference>
<proteinExistence type="predicted"/>
<organism evidence="2 3">
    <name type="scientific">Dermatophagoides pteronyssinus</name>
    <name type="common">European house dust mite</name>
    <dbReference type="NCBI Taxonomy" id="6956"/>
    <lineage>
        <taxon>Eukaryota</taxon>
        <taxon>Metazoa</taxon>
        <taxon>Ecdysozoa</taxon>
        <taxon>Arthropoda</taxon>
        <taxon>Chelicerata</taxon>
        <taxon>Arachnida</taxon>
        <taxon>Acari</taxon>
        <taxon>Acariformes</taxon>
        <taxon>Sarcoptiformes</taxon>
        <taxon>Astigmata</taxon>
        <taxon>Psoroptidia</taxon>
        <taxon>Analgoidea</taxon>
        <taxon>Pyroglyphidae</taxon>
        <taxon>Dermatophagoidinae</taxon>
        <taxon>Dermatophagoides</taxon>
    </lineage>
</organism>
<feature type="region of interest" description="Disordered" evidence="1">
    <location>
        <begin position="1"/>
        <end position="26"/>
    </location>
</feature>
<accession>A0ABQ8JFN8</accession>
<protein>
    <submittedName>
        <fullName evidence="2">Uncharacterized protein</fullName>
    </submittedName>
</protein>
<reference evidence="2 3" key="2">
    <citation type="journal article" date="2022" name="Mol. Biol. Evol.">
        <title>Comparative Genomics Reveals Insights into the Divergent Evolution of Astigmatic Mites and Household Pest Adaptations.</title>
        <authorList>
            <person name="Xiong Q."/>
            <person name="Wan A.T."/>
            <person name="Liu X."/>
            <person name="Fung C.S."/>
            <person name="Xiao X."/>
            <person name="Malainual N."/>
            <person name="Hou J."/>
            <person name="Wang L."/>
            <person name="Wang M."/>
            <person name="Yang K.Y."/>
            <person name="Cui Y."/>
            <person name="Leung E.L."/>
            <person name="Nong W."/>
            <person name="Shin S.K."/>
            <person name="Au S.W."/>
            <person name="Jeong K.Y."/>
            <person name="Chew F.T."/>
            <person name="Hui J.H."/>
            <person name="Leung T.F."/>
            <person name="Tungtrongchitr A."/>
            <person name="Zhong N."/>
            <person name="Liu Z."/>
            <person name="Tsui S.K."/>
        </authorList>
    </citation>
    <scope>NUCLEOTIDE SEQUENCE [LARGE SCALE GENOMIC DNA]</scope>
    <source>
        <strain evidence="2">Derp</strain>
    </source>
</reference>
<evidence type="ECO:0000313" key="3">
    <source>
        <dbReference type="Proteomes" id="UP000887458"/>
    </source>
</evidence>
<evidence type="ECO:0000313" key="2">
    <source>
        <dbReference type="EMBL" id="KAH9421446.1"/>
    </source>
</evidence>
<gene>
    <name evidence="2" type="ORF">DERP_010583</name>
</gene>
<name>A0ABQ8JFN8_DERPT</name>
<keyword evidence="3" id="KW-1185">Reference proteome</keyword>
<evidence type="ECO:0000256" key="1">
    <source>
        <dbReference type="SAM" id="MobiDB-lite"/>
    </source>
</evidence>
<comment type="caution">
    <text evidence="2">The sequence shown here is derived from an EMBL/GenBank/DDBJ whole genome shotgun (WGS) entry which is preliminary data.</text>
</comment>